<feature type="transmembrane region" description="Helical" evidence="1">
    <location>
        <begin position="294"/>
        <end position="311"/>
    </location>
</feature>
<evidence type="ECO:0000313" key="3">
    <source>
        <dbReference type="Proteomes" id="UP000095185"/>
    </source>
</evidence>
<name>A0A1D8D3H9_CHLLM</name>
<dbReference type="STRING" id="274537.BIU88_12760"/>
<evidence type="ECO:0000256" key="1">
    <source>
        <dbReference type="SAM" id="Phobius"/>
    </source>
</evidence>
<keyword evidence="1" id="KW-0812">Transmembrane</keyword>
<dbReference type="SUPFAM" id="SSF141571">
    <property type="entry name" value="Pentapeptide repeat-like"/>
    <property type="match status" value="1"/>
</dbReference>
<gene>
    <name evidence="2" type="ORF">BIU88_12760</name>
</gene>
<keyword evidence="3" id="KW-1185">Reference proteome</keyword>
<sequence length="738" mass="81292">MEPSPNTIEQTPTANAPDAQKLLESANSSSEQVGVLHLGFIAACAYVIVIAIGRTDLDLLIGKGIRLPIIDTEVPIIGFFAFAPWILVIVHFNLLLHLQLLARKLHAFDMADEQGKLRDQLRIFPITYFLVGKTDERTKKLLSLMVSITVILLPLITLLLLQLQFLAYQSEMITWGQRFAIWLDLALIVYFWPNIVELKGASRSIKERWNSFRKNFMPRKRDWIAPVLSGFGLMLVFCGTKWYLLAGLIALCLSALMSALYEPQKAKRYAQIAALSVPLLLFTVILKVSMFTSALFPLLVLEITIIVIVLLESLRRQLISRSSIFLIITGTLSLPLSLAFQVDGEHLEKFLGAWMAKGNAGNAISRRLIRDRRILNLQEQRLFANHPDPEIIVQLRSDEWAKALQKIEPLNLQGRSLRHANFSNALLCRADFRNADLKGADLSFAQLQGTVLRYAQLQGADLSAAKLQGADLSSAQLQGADLHSAQLQGADLSAAQLQGADLSAAELQGADLHSAQLQGADLSAAQLQGADLSAAELQGADLLFAQLQGAILRQANLYGATISRTYILIGETISGTYIIDAEGLIWTLLAKDALAAITDELKKIITAKDRLEPVLDRLQNCSIPNAPKPTLHSCLATDELPIPCDKRYDPRNREELAAFKEQLHPFLADLAAESPDIARSIISQIPKYYNNESSRAGLATMLVKRLDAGNAPGLQTLSDDEKAALKALAKLEPEALMK</sequence>
<keyword evidence="1" id="KW-0472">Membrane</keyword>
<feature type="transmembrane region" description="Helical" evidence="1">
    <location>
        <begin position="141"/>
        <end position="167"/>
    </location>
</feature>
<keyword evidence="1" id="KW-1133">Transmembrane helix</keyword>
<protein>
    <recommendedName>
        <fullName evidence="4">Low-complexity protein</fullName>
    </recommendedName>
</protein>
<dbReference type="EMBL" id="CP017305">
    <property type="protein sequence ID" value="AOS84923.1"/>
    <property type="molecule type" value="Genomic_DNA"/>
</dbReference>
<evidence type="ECO:0000313" key="2">
    <source>
        <dbReference type="EMBL" id="AOS84923.1"/>
    </source>
</evidence>
<dbReference type="Gene3D" id="2.160.20.80">
    <property type="entry name" value="E3 ubiquitin-protein ligase SopA"/>
    <property type="match status" value="2"/>
</dbReference>
<feature type="transmembrane region" description="Helical" evidence="1">
    <location>
        <begin position="221"/>
        <end position="237"/>
    </location>
</feature>
<feature type="transmembrane region" description="Helical" evidence="1">
    <location>
        <begin position="179"/>
        <end position="200"/>
    </location>
</feature>
<dbReference type="Pfam" id="PF00805">
    <property type="entry name" value="Pentapeptide"/>
    <property type="match status" value="3"/>
</dbReference>
<dbReference type="KEGG" id="clz:BIU88_12760"/>
<feature type="transmembrane region" description="Helical" evidence="1">
    <location>
        <begin position="35"/>
        <end position="54"/>
    </location>
</feature>
<evidence type="ECO:0008006" key="4">
    <source>
        <dbReference type="Google" id="ProtNLM"/>
    </source>
</evidence>
<dbReference type="PANTHER" id="PTHR14136">
    <property type="entry name" value="BTB_POZ DOMAIN-CONTAINING PROTEIN KCTD9"/>
    <property type="match status" value="1"/>
</dbReference>
<accession>A0A1D8D3H9</accession>
<feature type="transmembrane region" description="Helical" evidence="1">
    <location>
        <begin position="74"/>
        <end position="96"/>
    </location>
</feature>
<organism evidence="2 3">
    <name type="scientific">Chlorobaculum limnaeum</name>
    <dbReference type="NCBI Taxonomy" id="274537"/>
    <lineage>
        <taxon>Bacteria</taxon>
        <taxon>Pseudomonadati</taxon>
        <taxon>Chlorobiota</taxon>
        <taxon>Chlorobiia</taxon>
        <taxon>Chlorobiales</taxon>
        <taxon>Chlorobiaceae</taxon>
        <taxon>Chlorobaculum</taxon>
    </lineage>
</organism>
<dbReference type="AlphaFoldDB" id="A0A1D8D3H9"/>
<dbReference type="InterPro" id="IPR051082">
    <property type="entry name" value="Pentapeptide-BTB/POZ_domain"/>
</dbReference>
<dbReference type="RefSeq" id="WP_069811219.1">
    <property type="nucleotide sequence ID" value="NZ_CP017305.1"/>
</dbReference>
<reference evidence="2" key="1">
    <citation type="submission" date="2016-09" db="EMBL/GenBank/DDBJ databases">
        <title>Genome sequence of Chlorobaculum limnaeum.</title>
        <authorList>
            <person name="Liu Z."/>
            <person name="Tank M."/>
            <person name="Bryant D.A."/>
        </authorList>
    </citation>
    <scope>NUCLEOTIDE SEQUENCE [LARGE SCALE GENOMIC DNA]</scope>
    <source>
        <strain evidence="2">DSM 1677</strain>
    </source>
</reference>
<dbReference type="InterPro" id="IPR001646">
    <property type="entry name" value="5peptide_repeat"/>
</dbReference>
<dbReference type="Proteomes" id="UP000095185">
    <property type="component" value="Chromosome"/>
</dbReference>
<feature type="transmembrane region" description="Helical" evidence="1">
    <location>
        <begin position="323"/>
        <end position="342"/>
    </location>
</feature>
<proteinExistence type="predicted"/>
<dbReference type="PANTHER" id="PTHR14136:SF17">
    <property type="entry name" value="BTB_POZ DOMAIN-CONTAINING PROTEIN KCTD9"/>
    <property type="match status" value="1"/>
</dbReference>